<organism evidence="3 4">
    <name type="scientific">Papilio xuthus</name>
    <name type="common">Asian swallowtail butterfly</name>
    <dbReference type="NCBI Taxonomy" id="66420"/>
    <lineage>
        <taxon>Eukaryota</taxon>
        <taxon>Metazoa</taxon>
        <taxon>Ecdysozoa</taxon>
        <taxon>Arthropoda</taxon>
        <taxon>Hexapoda</taxon>
        <taxon>Insecta</taxon>
        <taxon>Pterygota</taxon>
        <taxon>Neoptera</taxon>
        <taxon>Endopterygota</taxon>
        <taxon>Lepidoptera</taxon>
        <taxon>Glossata</taxon>
        <taxon>Ditrysia</taxon>
        <taxon>Papilionoidea</taxon>
        <taxon>Papilionidae</taxon>
        <taxon>Papilioninae</taxon>
        <taxon>Papilio</taxon>
    </lineage>
</organism>
<name>A0A194QCM5_PAPXU</name>
<evidence type="ECO:0000256" key="1">
    <source>
        <dbReference type="SAM" id="MobiDB-lite"/>
    </source>
</evidence>
<feature type="transmembrane region" description="Helical" evidence="2">
    <location>
        <begin position="6"/>
        <end position="29"/>
    </location>
</feature>
<dbReference type="EMBL" id="KQ459232">
    <property type="protein sequence ID" value="KPJ02735.1"/>
    <property type="molecule type" value="Genomic_DNA"/>
</dbReference>
<proteinExistence type="predicted"/>
<evidence type="ECO:0000313" key="4">
    <source>
        <dbReference type="Proteomes" id="UP000053268"/>
    </source>
</evidence>
<keyword evidence="2" id="KW-0472">Membrane</keyword>
<dbReference type="Proteomes" id="UP000053268">
    <property type="component" value="Unassembled WGS sequence"/>
</dbReference>
<protein>
    <submittedName>
        <fullName evidence="3">Uncharacterized protein</fullName>
    </submittedName>
</protein>
<reference evidence="3 4" key="1">
    <citation type="journal article" date="2015" name="Nat. Commun.">
        <title>Outbred genome sequencing and CRISPR/Cas9 gene editing in butterflies.</title>
        <authorList>
            <person name="Li X."/>
            <person name="Fan D."/>
            <person name="Zhang W."/>
            <person name="Liu G."/>
            <person name="Zhang L."/>
            <person name="Zhao L."/>
            <person name="Fang X."/>
            <person name="Chen L."/>
            <person name="Dong Y."/>
            <person name="Chen Y."/>
            <person name="Ding Y."/>
            <person name="Zhao R."/>
            <person name="Feng M."/>
            <person name="Zhu Y."/>
            <person name="Feng Y."/>
            <person name="Jiang X."/>
            <person name="Zhu D."/>
            <person name="Xiang H."/>
            <person name="Feng X."/>
            <person name="Li S."/>
            <person name="Wang J."/>
            <person name="Zhang G."/>
            <person name="Kronforst M.R."/>
            <person name="Wang W."/>
        </authorList>
    </citation>
    <scope>NUCLEOTIDE SEQUENCE [LARGE SCALE GENOMIC DNA]</scope>
    <source>
        <strain evidence="3">Ya'a_city_454_Px</strain>
        <tissue evidence="3">Whole body</tissue>
    </source>
</reference>
<sequence>MDSLAHFSVSVILLSFLNNLLVIGNTVMFQPYYEVRPRPVPHVPFDGTLYVPMRKSFREQNTLPSDLQTSSIGSYLENRTVINLNHTNQANNTTKDRSVEDDRMKTARDSDQAADSPYGIYHRTDYEETASSSPSAYAPSQSKDISPTKEPTAKVPFGGLDFTALLHPTTAKIASKATGLMDIILALLGVSSFPNGEMKGFENLLVNGILRPLLVAKGGIKSLISKLTIPIVSLILINLEVLVTVWWLWEDCSLPNSQPTYSYPSHVSYNQNMSYR</sequence>
<keyword evidence="4" id="KW-1185">Reference proteome</keyword>
<feature type="region of interest" description="Disordered" evidence="1">
    <location>
        <begin position="86"/>
        <end position="151"/>
    </location>
</feature>
<accession>A0A194QCM5</accession>
<keyword evidence="2" id="KW-0812">Transmembrane</keyword>
<feature type="compositionally biased region" description="Basic and acidic residues" evidence="1">
    <location>
        <begin position="94"/>
        <end position="111"/>
    </location>
</feature>
<dbReference type="AlphaFoldDB" id="A0A194QCM5"/>
<evidence type="ECO:0000256" key="2">
    <source>
        <dbReference type="SAM" id="Phobius"/>
    </source>
</evidence>
<evidence type="ECO:0000313" key="3">
    <source>
        <dbReference type="EMBL" id="KPJ02735.1"/>
    </source>
</evidence>
<keyword evidence="2" id="KW-1133">Transmembrane helix</keyword>
<gene>
    <name evidence="3" type="ORF">RR46_09938</name>
</gene>
<feature type="compositionally biased region" description="Low complexity" evidence="1">
    <location>
        <begin position="130"/>
        <end position="142"/>
    </location>
</feature>
<feature type="transmembrane region" description="Helical" evidence="2">
    <location>
        <begin position="227"/>
        <end position="249"/>
    </location>
</feature>